<reference evidence="1" key="1">
    <citation type="journal article" date="2019" name="bioRxiv">
        <title>The Genome of the Zebra Mussel, Dreissena polymorpha: A Resource for Invasive Species Research.</title>
        <authorList>
            <person name="McCartney M.A."/>
            <person name="Auch B."/>
            <person name="Kono T."/>
            <person name="Mallez S."/>
            <person name="Zhang Y."/>
            <person name="Obille A."/>
            <person name="Becker A."/>
            <person name="Abrahante J.E."/>
            <person name="Garbe J."/>
            <person name="Badalamenti J.P."/>
            <person name="Herman A."/>
            <person name="Mangelson H."/>
            <person name="Liachko I."/>
            <person name="Sullivan S."/>
            <person name="Sone E.D."/>
            <person name="Koren S."/>
            <person name="Silverstein K.A.T."/>
            <person name="Beckman K.B."/>
            <person name="Gohl D.M."/>
        </authorList>
    </citation>
    <scope>NUCLEOTIDE SEQUENCE</scope>
    <source>
        <strain evidence="1">Duluth1</strain>
        <tissue evidence="1">Whole animal</tissue>
    </source>
</reference>
<keyword evidence="2" id="KW-1185">Reference proteome</keyword>
<dbReference type="EMBL" id="JAIWYP010000009">
    <property type="protein sequence ID" value="KAH3777658.1"/>
    <property type="molecule type" value="Genomic_DNA"/>
</dbReference>
<evidence type="ECO:0000313" key="2">
    <source>
        <dbReference type="Proteomes" id="UP000828390"/>
    </source>
</evidence>
<evidence type="ECO:0000313" key="1">
    <source>
        <dbReference type="EMBL" id="KAH3777658.1"/>
    </source>
</evidence>
<organism evidence="1 2">
    <name type="scientific">Dreissena polymorpha</name>
    <name type="common">Zebra mussel</name>
    <name type="synonym">Mytilus polymorpha</name>
    <dbReference type="NCBI Taxonomy" id="45954"/>
    <lineage>
        <taxon>Eukaryota</taxon>
        <taxon>Metazoa</taxon>
        <taxon>Spiralia</taxon>
        <taxon>Lophotrochozoa</taxon>
        <taxon>Mollusca</taxon>
        <taxon>Bivalvia</taxon>
        <taxon>Autobranchia</taxon>
        <taxon>Heteroconchia</taxon>
        <taxon>Euheterodonta</taxon>
        <taxon>Imparidentia</taxon>
        <taxon>Neoheterodontei</taxon>
        <taxon>Myida</taxon>
        <taxon>Dreissenoidea</taxon>
        <taxon>Dreissenidae</taxon>
        <taxon>Dreissena</taxon>
    </lineage>
</organism>
<comment type="caution">
    <text evidence="1">The sequence shown here is derived from an EMBL/GenBank/DDBJ whole genome shotgun (WGS) entry which is preliminary data.</text>
</comment>
<gene>
    <name evidence="1" type="ORF">DPMN_179106</name>
</gene>
<protein>
    <submittedName>
        <fullName evidence="1">Uncharacterized protein</fullName>
    </submittedName>
</protein>
<reference evidence="1" key="2">
    <citation type="submission" date="2020-11" db="EMBL/GenBank/DDBJ databases">
        <authorList>
            <person name="McCartney M.A."/>
            <person name="Auch B."/>
            <person name="Kono T."/>
            <person name="Mallez S."/>
            <person name="Becker A."/>
            <person name="Gohl D.M."/>
            <person name="Silverstein K.A.T."/>
            <person name="Koren S."/>
            <person name="Bechman K.B."/>
            <person name="Herman A."/>
            <person name="Abrahante J.E."/>
            <person name="Garbe J."/>
        </authorList>
    </citation>
    <scope>NUCLEOTIDE SEQUENCE</scope>
    <source>
        <strain evidence="1">Duluth1</strain>
        <tissue evidence="1">Whole animal</tissue>
    </source>
</reference>
<dbReference type="AlphaFoldDB" id="A0A9D4EE53"/>
<accession>A0A9D4EE53</accession>
<sequence>MYFQIEQSMLKASQDDASRRQKLEESITTMTSLIHGWGESGAGSRIYGGELVEENLRREGTTRDFKADCRDHISAIQENECLFIVAGEWWTKL</sequence>
<dbReference type="Proteomes" id="UP000828390">
    <property type="component" value="Unassembled WGS sequence"/>
</dbReference>
<proteinExistence type="predicted"/>
<name>A0A9D4EE53_DREPO</name>